<dbReference type="STRING" id="564117.SAMN05216369_1553"/>
<keyword evidence="2" id="KW-1185">Reference proteome</keyword>
<name>A0A1M6RJU1_9GAMM</name>
<dbReference type="RefSeq" id="WP_267283708.1">
    <property type="nucleotide sequence ID" value="NZ_FRAQ01000001.1"/>
</dbReference>
<protein>
    <recommendedName>
        <fullName evidence="3">Lipoprotein</fullName>
    </recommendedName>
</protein>
<evidence type="ECO:0000313" key="2">
    <source>
        <dbReference type="Proteomes" id="UP000184497"/>
    </source>
</evidence>
<dbReference type="PROSITE" id="PS51257">
    <property type="entry name" value="PROKAR_LIPOPROTEIN"/>
    <property type="match status" value="1"/>
</dbReference>
<dbReference type="EMBL" id="FRAQ01000001">
    <property type="protein sequence ID" value="SHK32723.1"/>
    <property type="molecule type" value="Genomic_DNA"/>
</dbReference>
<sequence length="40" mass="4196">MKVMFQPASLALTIAAAMSAGCANIIVTVAVTAREQTMKR</sequence>
<dbReference type="Proteomes" id="UP000184497">
    <property type="component" value="Unassembled WGS sequence"/>
</dbReference>
<proteinExistence type="predicted"/>
<reference evidence="2" key="1">
    <citation type="submission" date="2016-11" db="EMBL/GenBank/DDBJ databases">
        <authorList>
            <person name="Varghese N."/>
            <person name="Submissions S."/>
        </authorList>
    </citation>
    <scope>NUCLEOTIDE SEQUENCE [LARGE SCALE GENOMIC DNA]</scope>
    <source>
        <strain evidence="2">CGMCC 1.10835</strain>
    </source>
</reference>
<dbReference type="AlphaFoldDB" id="A0A1M6RJU1"/>
<gene>
    <name evidence="1" type="ORF">SAMN05216369_1553</name>
</gene>
<evidence type="ECO:0008006" key="3">
    <source>
        <dbReference type="Google" id="ProtNLM"/>
    </source>
</evidence>
<accession>A0A1M6RJU1</accession>
<evidence type="ECO:0000313" key="1">
    <source>
        <dbReference type="EMBL" id="SHK32723.1"/>
    </source>
</evidence>
<organism evidence="1 2">
    <name type="scientific">Marinobacter antarcticus</name>
    <dbReference type="NCBI Taxonomy" id="564117"/>
    <lineage>
        <taxon>Bacteria</taxon>
        <taxon>Pseudomonadati</taxon>
        <taxon>Pseudomonadota</taxon>
        <taxon>Gammaproteobacteria</taxon>
        <taxon>Pseudomonadales</taxon>
        <taxon>Marinobacteraceae</taxon>
        <taxon>Marinobacter</taxon>
    </lineage>
</organism>